<evidence type="ECO:0000313" key="4">
    <source>
        <dbReference type="EMBL" id="EBP6617622.1"/>
    </source>
</evidence>
<feature type="compositionally biased region" description="Low complexity" evidence="1">
    <location>
        <begin position="754"/>
        <end position="767"/>
    </location>
</feature>
<dbReference type="NCBIfam" id="TIGR04346">
    <property type="entry name" value="DotA_TraY"/>
    <property type="match status" value="1"/>
</dbReference>
<evidence type="ECO:0008006" key="5">
    <source>
        <dbReference type="Google" id="ProtNLM"/>
    </source>
</evidence>
<keyword evidence="2" id="KW-0472">Membrane</keyword>
<proteinExistence type="predicted"/>
<feature type="region of interest" description="Disordered" evidence="1">
    <location>
        <begin position="416"/>
        <end position="441"/>
    </location>
</feature>
<keyword evidence="2" id="KW-1133">Transmembrane helix</keyword>
<feature type="transmembrane region" description="Helical" evidence="2">
    <location>
        <begin position="613"/>
        <end position="635"/>
    </location>
</feature>
<evidence type="ECO:0000256" key="2">
    <source>
        <dbReference type="SAM" id="Phobius"/>
    </source>
</evidence>
<comment type="caution">
    <text evidence="4">The sequence shown here is derived from an EMBL/GenBank/DDBJ whole genome shotgun (WGS) entry which is preliminary data.</text>
</comment>
<evidence type="ECO:0000256" key="1">
    <source>
        <dbReference type="SAM" id="MobiDB-lite"/>
    </source>
</evidence>
<feature type="transmembrane region" description="Helical" evidence="2">
    <location>
        <begin position="567"/>
        <end position="592"/>
    </location>
</feature>
<feature type="transmembrane region" description="Helical" evidence="2">
    <location>
        <begin position="507"/>
        <end position="526"/>
    </location>
</feature>
<dbReference type="InterPro" id="IPR027628">
    <property type="entry name" value="DotA_TraY"/>
</dbReference>
<feature type="compositionally biased region" description="Polar residues" evidence="1">
    <location>
        <begin position="768"/>
        <end position="784"/>
    </location>
</feature>
<accession>A0A5U3S141</accession>
<organism evidence="4">
    <name type="scientific">Salmonella enterica I</name>
    <dbReference type="NCBI Taxonomy" id="59201"/>
    <lineage>
        <taxon>Bacteria</taxon>
        <taxon>Pseudomonadati</taxon>
        <taxon>Pseudomonadota</taxon>
        <taxon>Gammaproteobacteria</taxon>
        <taxon>Enterobacterales</taxon>
        <taxon>Enterobacteriaceae</taxon>
        <taxon>Salmonella</taxon>
    </lineage>
</organism>
<reference evidence="4" key="1">
    <citation type="submission" date="2018-07" db="EMBL/GenBank/DDBJ databases">
        <authorList>
            <consortium name="GenomeTrakr network: Whole genome sequencing for foodborne pathogen traceback"/>
        </authorList>
    </citation>
    <scope>NUCLEOTIDE SEQUENCE</scope>
    <source>
        <strain evidence="4">ADRDL-NGUA-38</strain>
    </source>
</reference>
<feature type="region of interest" description="Disordered" evidence="1">
    <location>
        <begin position="846"/>
        <end position="881"/>
    </location>
</feature>
<feature type="signal peptide" evidence="3">
    <location>
        <begin position="1"/>
        <end position="25"/>
    </location>
</feature>
<keyword evidence="3" id="KW-0732">Signal</keyword>
<feature type="chain" id="PRO_5026326702" description="DotA/TraY family protein" evidence="3">
    <location>
        <begin position="26"/>
        <end position="881"/>
    </location>
</feature>
<keyword evidence="2" id="KW-0812">Transmembrane</keyword>
<sequence>MNPIKYLTIFTLLFFCLLITQNAYAADLFTVPDTDKSKLWFLDVLFPENLAQSPLASTMTILNSAVLLVGGILAAYTLIAGTMSTAHDGEMLGKKWSSMWLPVRTALGTAMILPAAGGFCAAQVMVLWLINQGVGLADTVWNTYAANPSDGAVITTSASYQELDRIAKTAFINNVCMLKAGQLWKKSHESALFPGVMPVFEMTSEKGKYLYRYNYGANNAGNEMNKNLLVSKSACGSITLTDPEAKASYDEQSQAQAQAAIASGGMYMSYMPQEIKTNISAVVEAHNTAFIALNNSMMTLAEQYVADNNIDIQSAINSTTATYASVIDTAVRTAFSTGNQWDDFKDNVQKDGWFMAGAWSMKLIRIQDAINGAAHNLPAAGQQSMEYGDIFNSLNAVMAKVSQDMAGSTTASRYANGIDAQNRTEANTSGKGGQGSKTDDAGKIVSSLKKEADKSISGAMAGFLSSSVINGRKQGKIVAFSTDTTAANLQAINPLLAVKGLGDTLSATGWTLLGSSAVVGAGLGAWTSFTSDWLSGAFGAIGVVMPLVIPLWIAGDTLAVVIPMLPYVMWFGVCVGWMILCLEAMIAAPLWVITHLHPDGDGVVGRGGAGYGLVLSLTMRPALMVTGLIAAYTMLPILGGVVNETFSGAFGMMSANAGIGIIESLALIAVYIALMFTVVKKSLSLIHVIPDEIMKWLGVHSGQSMAGYAQSASKGVEGAMFAKTVLDQVSHASNALGNQIRNGQLNKDREQQRELQQQQQIQQGKAQASSRANDTGSAFRTHMSNAGPLDQQDEYQSLESANSAYNAAEAADAIGDSVGAAGYMDVAQKAANRAVSFGEHNRPLLPVDLQSKASPIESFKAPGNKGGGDDNDSSTSGRSIK</sequence>
<name>A0A5U3S141_SALET</name>
<protein>
    <recommendedName>
        <fullName evidence="5">DotA/TraY family protein</fullName>
    </recommendedName>
</protein>
<feature type="region of interest" description="Disordered" evidence="1">
    <location>
        <begin position="748"/>
        <end position="789"/>
    </location>
</feature>
<dbReference type="EMBL" id="AAGMSH010000091">
    <property type="protein sequence ID" value="EBP6617622.1"/>
    <property type="molecule type" value="Genomic_DNA"/>
</dbReference>
<feature type="compositionally biased region" description="Polar residues" evidence="1">
    <location>
        <begin position="416"/>
        <end position="429"/>
    </location>
</feature>
<feature type="transmembrane region" description="Helical" evidence="2">
    <location>
        <begin position="655"/>
        <end position="679"/>
    </location>
</feature>
<feature type="transmembrane region" description="Helical" evidence="2">
    <location>
        <begin position="107"/>
        <end position="130"/>
    </location>
</feature>
<feature type="transmembrane region" description="Helical" evidence="2">
    <location>
        <begin position="65"/>
        <end position="86"/>
    </location>
</feature>
<feature type="transmembrane region" description="Helical" evidence="2">
    <location>
        <begin position="533"/>
        <end position="555"/>
    </location>
</feature>
<dbReference type="AlphaFoldDB" id="A0A5U3S141"/>
<evidence type="ECO:0000256" key="3">
    <source>
        <dbReference type="SAM" id="SignalP"/>
    </source>
</evidence>
<gene>
    <name evidence="4" type="ORF">AGQ41_22645</name>
</gene>